<evidence type="ECO:0000259" key="1">
    <source>
        <dbReference type="Pfam" id="PF04773"/>
    </source>
</evidence>
<dbReference type="Gene3D" id="2.60.120.1440">
    <property type="match status" value="1"/>
</dbReference>
<dbReference type="InterPro" id="IPR006860">
    <property type="entry name" value="FecR"/>
</dbReference>
<organism evidence="2 3">
    <name type="scientific">Phormidium tenue FACHB-1050</name>
    <dbReference type="NCBI Taxonomy" id="2692857"/>
    <lineage>
        <taxon>Bacteria</taxon>
        <taxon>Bacillati</taxon>
        <taxon>Cyanobacteriota</taxon>
        <taxon>Cyanophyceae</taxon>
        <taxon>Oscillatoriophycideae</taxon>
        <taxon>Oscillatoriales</taxon>
        <taxon>Oscillatoriaceae</taxon>
        <taxon>Phormidium</taxon>
    </lineage>
</organism>
<dbReference type="RefSeq" id="WP_190575887.1">
    <property type="nucleotide sequence ID" value="NZ_CAWPQU010000012.1"/>
</dbReference>
<dbReference type="PANTHER" id="PTHR38731">
    <property type="entry name" value="LIPL45-RELATED LIPOPROTEIN-RELATED"/>
    <property type="match status" value="1"/>
</dbReference>
<comment type="caution">
    <text evidence="2">The sequence shown here is derived from an EMBL/GenBank/DDBJ whole genome shotgun (WGS) entry which is preliminary data.</text>
</comment>
<dbReference type="EMBL" id="JACJQY010000002">
    <property type="protein sequence ID" value="MBD2315632.1"/>
    <property type="molecule type" value="Genomic_DNA"/>
</dbReference>
<feature type="domain" description="FecR protein" evidence="1">
    <location>
        <begin position="82"/>
        <end position="184"/>
    </location>
</feature>
<sequence>MINTIPTKNLWNKKFLSIFSYGSATLILGLFVKVDLSVAQSQLQVKTNRYLQVEQVRGKVFLRNQNTNRPARRGDRLSIIGDEIVTDGKSTAVLSVDTGIGFVNVAERTVVRIDALKVTSDDGRITILQVPKGQVRLQIRRFSNPSSRFNIQTPAVVTGVRGTEYVLNVKNDGRTILSTFEGSVMTEAQNTEVLVEQGFQNQTILGEPPSQPVPIQDNNDLQYQVFKQFENGDRQVILVGQVDFANTVTIDGVEQVVDRNGQFRAVLTTNSIYRAEINVIVSNPLGKQRIYELVIF</sequence>
<dbReference type="Pfam" id="PF04773">
    <property type="entry name" value="FecR"/>
    <property type="match status" value="1"/>
</dbReference>
<name>A0ABR8C7W8_9CYAN</name>
<proteinExistence type="predicted"/>
<accession>A0ABR8C7W8</accession>
<dbReference type="Proteomes" id="UP000618445">
    <property type="component" value="Unassembled WGS sequence"/>
</dbReference>
<reference evidence="2 3" key="1">
    <citation type="journal article" date="2020" name="ISME J.">
        <title>Comparative genomics reveals insights into cyanobacterial evolution and habitat adaptation.</title>
        <authorList>
            <person name="Chen M.Y."/>
            <person name="Teng W.K."/>
            <person name="Zhao L."/>
            <person name="Hu C.X."/>
            <person name="Zhou Y.K."/>
            <person name="Han B.P."/>
            <person name="Song L.R."/>
            <person name="Shu W.S."/>
        </authorList>
    </citation>
    <scope>NUCLEOTIDE SEQUENCE [LARGE SCALE GENOMIC DNA]</scope>
    <source>
        <strain evidence="2 3">FACHB-1050</strain>
    </source>
</reference>
<gene>
    <name evidence="2" type="ORF">H6G05_02055</name>
</gene>
<evidence type="ECO:0000313" key="3">
    <source>
        <dbReference type="Proteomes" id="UP000618445"/>
    </source>
</evidence>
<dbReference type="PANTHER" id="PTHR38731:SF1">
    <property type="entry name" value="FECR PROTEIN DOMAIN-CONTAINING PROTEIN"/>
    <property type="match status" value="1"/>
</dbReference>
<protein>
    <submittedName>
        <fullName evidence="2">FecR domain-containing protein</fullName>
    </submittedName>
</protein>
<evidence type="ECO:0000313" key="2">
    <source>
        <dbReference type="EMBL" id="MBD2315632.1"/>
    </source>
</evidence>
<keyword evidence="3" id="KW-1185">Reference proteome</keyword>